<comment type="caution">
    <text evidence="2">The sequence shown here is derived from an EMBL/GenBank/DDBJ whole genome shotgun (WGS) entry which is preliminary data.</text>
</comment>
<protein>
    <submittedName>
        <fullName evidence="2">CDP-alcohol phosphatidyltransferase</fullName>
    </submittedName>
</protein>
<feature type="transmembrane region" description="Helical" evidence="1">
    <location>
        <begin position="94"/>
        <end position="113"/>
    </location>
</feature>
<feature type="transmembrane region" description="Helical" evidence="1">
    <location>
        <begin position="56"/>
        <end position="73"/>
    </location>
</feature>
<dbReference type="GO" id="GO:0008654">
    <property type="term" value="P:phospholipid biosynthetic process"/>
    <property type="evidence" value="ECO:0007669"/>
    <property type="project" value="InterPro"/>
</dbReference>
<dbReference type="GO" id="GO:0016780">
    <property type="term" value="F:phosphotransferase activity, for other substituted phosphate groups"/>
    <property type="evidence" value="ECO:0007669"/>
    <property type="project" value="InterPro"/>
</dbReference>
<name>A0A2P7S2R6_9HYPH</name>
<dbReference type="AlphaFoldDB" id="A0A2P7S2R6"/>
<keyword evidence="2" id="KW-0808">Transferase</keyword>
<keyword evidence="1" id="KW-0812">Transmembrane</keyword>
<dbReference type="Proteomes" id="UP000241229">
    <property type="component" value="Unassembled WGS sequence"/>
</dbReference>
<dbReference type="InterPro" id="IPR043130">
    <property type="entry name" value="CDP-OH_PTrfase_TM_dom"/>
</dbReference>
<dbReference type="Gene3D" id="1.20.120.1760">
    <property type="match status" value="1"/>
</dbReference>
<organism evidence="2 3">
    <name type="scientific">Kumtagia ephedrae</name>
    <dbReference type="NCBI Taxonomy" id="2116701"/>
    <lineage>
        <taxon>Bacteria</taxon>
        <taxon>Pseudomonadati</taxon>
        <taxon>Pseudomonadota</taxon>
        <taxon>Alphaproteobacteria</taxon>
        <taxon>Hyphomicrobiales</taxon>
        <taxon>Phyllobacteriaceae</taxon>
        <taxon>Kumtagia</taxon>
    </lineage>
</organism>
<feature type="transmembrane region" description="Helical" evidence="1">
    <location>
        <begin position="22"/>
        <end position="50"/>
    </location>
</feature>
<evidence type="ECO:0000313" key="2">
    <source>
        <dbReference type="EMBL" id="PSJ56759.1"/>
    </source>
</evidence>
<dbReference type="RefSeq" id="WP_106773953.1">
    <property type="nucleotide sequence ID" value="NZ_PXYK01000020.1"/>
</dbReference>
<proteinExistence type="predicted"/>
<evidence type="ECO:0000313" key="3">
    <source>
        <dbReference type="Proteomes" id="UP000241229"/>
    </source>
</evidence>
<keyword evidence="1" id="KW-0472">Membrane</keyword>
<feature type="transmembrane region" description="Helical" evidence="1">
    <location>
        <begin position="176"/>
        <end position="193"/>
    </location>
</feature>
<evidence type="ECO:0000256" key="1">
    <source>
        <dbReference type="SAM" id="Phobius"/>
    </source>
</evidence>
<sequence>MATLYTLKPAFQARLRPLVRRLAGAGVTANQVTVAAALLSFAAAAMVVAFPQGREIFLLIPLALFLRMALNAVDGMLAREHGQASTFGMYLNELCDVASDIALILCFAAVPAFPAWGVVAFAVAAVAVEFAGVLGIPAGIGRNYAGPFGKSDRAFALGLLAVLLAADLRIAAIAPYVFPILALLSLATIVNRVRAGLRPTA</sequence>
<keyword evidence="3" id="KW-1185">Reference proteome</keyword>
<gene>
    <name evidence="2" type="ORF">C7I84_19850</name>
</gene>
<accession>A0A2P7S2R6</accession>
<reference evidence="2 3" key="1">
    <citation type="submission" date="2018-03" db="EMBL/GenBank/DDBJ databases">
        <title>The draft genome of Mesorhizobium sp. 6GN-30.</title>
        <authorList>
            <person name="Liu L."/>
            <person name="Li L."/>
            <person name="Wang T."/>
            <person name="Zhang X."/>
            <person name="Liang L."/>
        </authorList>
    </citation>
    <scope>NUCLEOTIDE SEQUENCE [LARGE SCALE GENOMIC DNA]</scope>
    <source>
        <strain evidence="2 3">6GN30</strain>
    </source>
</reference>
<dbReference type="EMBL" id="PXYK01000020">
    <property type="protein sequence ID" value="PSJ56759.1"/>
    <property type="molecule type" value="Genomic_DNA"/>
</dbReference>
<dbReference type="GO" id="GO:0016020">
    <property type="term" value="C:membrane"/>
    <property type="evidence" value="ECO:0007669"/>
    <property type="project" value="InterPro"/>
</dbReference>
<dbReference type="Pfam" id="PF01066">
    <property type="entry name" value="CDP-OH_P_transf"/>
    <property type="match status" value="1"/>
</dbReference>
<feature type="transmembrane region" description="Helical" evidence="1">
    <location>
        <begin position="119"/>
        <end position="141"/>
    </location>
</feature>
<dbReference type="InterPro" id="IPR000462">
    <property type="entry name" value="CDP-OH_P_trans"/>
</dbReference>
<keyword evidence="1" id="KW-1133">Transmembrane helix</keyword>
<dbReference type="OrthoDB" id="1034332at2"/>